<gene>
    <name evidence="4" type="ORF">PBT88_01905</name>
</gene>
<sequence length="300" mass="31993">MTETIDAAFPGNIERTIEDLRHARQDWRVAHARHAELGIDFPSQSALKRILRELISALFPLRFGPPALTAANENAYVAATLETALDQLAAQLILEFELADIDGEQAEAADRAIAIIGSLAARLTDIRRRLDADVQAAYRLDPAASSVDEILLSYPSLIAIIHHRIAHALYREGSRIVARSIAEIAHRQTGIDIHPGAAIGPGLFIDHGTGVIIGETAMIGADVHIHQGVTIGGLGGARDERRHPAVGDRTVILPGAALLGPIDIGADVTIDANIVLRQNVPAGSVVRAPIPDISARPDKP</sequence>
<evidence type="ECO:0000313" key="5">
    <source>
        <dbReference type="Proteomes" id="UP001210865"/>
    </source>
</evidence>
<dbReference type="InterPro" id="IPR045304">
    <property type="entry name" value="LbH_SAT"/>
</dbReference>
<evidence type="ECO:0000256" key="3">
    <source>
        <dbReference type="ARBA" id="ARBA00023315"/>
    </source>
</evidence>
<organism evidence="4 5">
    <name type="scientific">Sphingomonas abietis</name>
    <dbReference type="NCBI Taxonomy" id="3012344"/>
    <lineage>
        <taxon>Bacteria</taxon>
        <taxon>Pseudomonadati</taxon>
        <taxon>Pseudomonadota</taxon>
        <taxon>Alphaproteobacteria</taxon>
        <taxon>Sphingomonadales</taxon>
        <taxon>Sphingomonadaceae</taxon>
        <taxon>Sphingomonas</taxon>
    </lineage>
</organism>
<keyword evidence="2" id="KW-0808">Transferase</keyword>
<evidence type="ECO:0000313" key="4">
    <source>
        <dbReference type="EMBL" id="WBO22924.1"/>
    </source>
</evidence>
<dbReference type="Gene3D" id="2.160.10.10">
    <property type="entry name" value="Hexapeptide repeat proteins"/>
    <property type="match status" value="1"/>
</dbReference>
<dbReference type="InterPro" id="IPR042122">
    <property type="entry name" value="Ser_AcTrfase_N_sf"/>
</dbReference>
<keyword evidence="3" id="KW-0012">Acyltransferase</keyword>
<evidence type="ECO:0000256" key="2">
    <source>
        <dbReference type="ARBA" id="ARBA00022679"/>
    </source>
</evidence>
<dbReference type="Gene3D" id="1.10.3130.10">
    <property type="entry name" value="serine acetyltransferase, domain 1"/>
    <property type="match status" value="1"/>
</dbReference>
<dbReference type="CDD" id="cd03354">
    <property type="entry name" value="LbH_SAT"/>
    <property type="match status" value="1"/>
</dbReference>
<proteinExistence type="predicted"/>
<dbReference type="Proteomes" id="UP001210865">
    <property type="component" value="Chromosome"/>
</dbReference>
<accession>A0ABY7NN23</accession>
<evidence type="ECO:0000256" key="1">
    <source>
        <dbReference type="ARBA" id="ARBA00022605"/>
    </source>
</evidence>
<dbReference type="PANTHER" id="PTHR42811">
    <property type="entry name" value="SERINE ACETYLTRANSFERASE"/>
    <property type="match status" value="1"/>
</dbReference>
<name>A0ABY7NN23_9SPHN</name>
<dbReference type="NCBIfam" id="NF041874">
    <property type="entry name" value="EPS_EpsC"/>
    <property type="match status" value="1"/>
</dbReference>
<dbReference type="EMBL" id="CP115174">
    <property type="protein sequence ID" value="WBO22924.1"/>
    <property type="molecule type" value="Genomic_DNA"/>
</dbReference>
<protein>
    <submittedName>
        <fullName evidence="4">Serine acetyltransferase</fullName>
    </submittedName>
</protein>
<dbReference type="RefSeq" id="WP_270077563.1">
    <property type="nucleotide sequence ID" value="NZ_CP115174.1"/>
</dbReference>
<dbReference type="SUPFAM" id="SSF51161">
    <property type="entry name" value="Trimeric LpxA-like enzymes"/>
    <property type="match status" value="1"/>
</dbReference>
<dbReference type="InterPro" id="IPR053376">
    <property type="entry name" value="Serine_acetyltransferase"/>
</dbReference>
<keyword evidence="5" id="KW-1185">Reference proteome</keyword>
<dbReference type="InterPro" id="IPR011004">
    <property type="entry name" value="Trimer_LpxA-like_sf"/>
</dbReference>
<reference evidence="4 5" key="1">
    <citation type="submission" date="2022-12" db="EMBL/GenBank/DDBJ databases">
        <title>Sphingomonas abieness sp. nov., an endophytic bacterium isolated from Abies koreana.</title>
        <authorList>
            <person name="Jiang L."/>
            <person name="Lee J."/>
        </authorList>
    </citation>
    <scope>NUCLEOTIDE SEQUENCE [LARGE SCALE GENOMIC DNA]</scope>
    <source>
        <strain evidence="5">PAMB 00755</strain>
    </source>
</reference>
<keyword evidence="1" id="KW-0028">Amino-acid biosynthesis</keyword>